<keyword evidence="2" id="KW-1185">Reference proteome</keyword>
<accession>A0A0F4YXV7</accession>
<dbReference type="GeneID" id="25315683"/>
<dbReference type="EMBL" id="LASV01000133">
    <property type="protein sequence ID" value="KKA22651.1"/>
    <property type="molecule type" value="Genomic_DNA"/>
</dbReference>
<dbReference type="RefSeq" id="XP_013329263.1">
    <property type="nucleotide sequence ID" value="XM_013473809.1"/>
</dbReference>
<organism evidence="1 2">
    <name type="scientific">Rasamsonia emersonii (strain ATCC 16479 / CBS 393.64 / IMI 116815)</name>
    <dbReference type="NCBI Taxonomy" id="1408163"/>
    <lineage>
        <taxon>Eukaryota</taxon>
        <taxon>Fungi</taxon>
        <taxon>Dikarya</taxon>
        <taxon>Ascomycota</taxon>
        <taxon>Pezizomycotina</taxon>
        <taxon>Eurotiomycetes</taxon>
        <taxon>Eurotiomycetidae</taxon>
        <taxon>Eurotiales</taxon>
        <taxon>Trichocomaceae</taxon>
        <taxon>Rasamsonia</taxon>
    </lineage>
</organism>
<comment type="caution">
    <text evidence="1">The sequence shown here is derived from an EMBL/GenBank/DDBJ whole genome shotgun (WGS) entry which is preliminary data.</text>
</comment>
<dbReference type="SUPFAM" id="SSF52540">
    <property type="entry name" value="P-loop containing nucleoside triphosphate hydrolases"/>
    <property type="match status" value="1"/>
</dbReference>
<dbReference type="STRING" id="1408163.A0A0F4YXV7"/>
<dbReference type="Proteomes" id="UP000053958">
    <property type="component" value="Unassembled WGS sequence"/>
</dbReference>
<proteinExistence type="predicted"/>
<protein>
    <submittedName>
        <fullName evidence="1">Uncharacterized protein</fullName>
    </submittedName>
</protein>
<name>A0A0F4YXV7_RASE3</name>
<dbReference type="InterPro" id="IPR027417">
    <property type="entry name" value="P-loop_NTPase"/>
</dbReference>
<sequence length="482" mass="53710">MITMVTLLFSRIFESLRPPTALGHGLASTASSTHFLQQASVSQSSYSAVHPEICPRDRTVRTLAPLLDEHRVMHVRGTPASGKTVLSNLLCDFLAQTEKVILIAKWDNKRSAAQFLAEQCHDYGYTEVRQSDILKSDFIFILDEAQQTYVDPDLWYNLIKSQSQGLAGPRFCLFSSYGSPTTGAPDYPEATTPPILHFSQRVSLTISGHPAAPDICLFYDLPEYQDFLGRFYKRSDIEFTLNTEVQNYIFSLTNGHPGMIDSILTYIRNFHRSHLKRLNVYAITPNEIQEALEDDHKLFNHLTVSPAGRSLPSREMQKGVIDPSIVSVLLDILREGSITFDHNNRGIQLCFRNGWVHTEEDKVGQLNCVFPSPLHASSRSNIGLALETADESVHQASHDLQKQHFKMSFTGVIGMKLGLVLGSVANGQVPNRAVLTFISLNLGGELSYCVMATELQITANGFVRMVYIIRGFSAAFSKTGSY</sequence>
<evidence type="ECO:0000313" key="1">
    <source>
        <dbReference type="EMBL" id="KKA22651.1"/>
    </source>
</evidence>
<dbReference type="OrthoDB" id="2364732at2759"/>
<evidence type="ECO:0000313" key="2">
    <source>
        <dbReference type="Proteomes" id="UP000053958"/>
    </source>
</evidence>
<gene>
    <name evidence="1" type="ORF">T310_3333</name>
</gene>
<reference evidence="1 2" key="1">
    <citation type="submission" date="2015-04" db="EMBL/GenBank/DDBJ databases">
        <authorList>
            <person name="Heijne W.H."/>
            <person name="Fedorova N.D."/>
            <person name="Nierman W.C."/>
            <person name="Vollebregt A.W."/>
            <person name="Zhao Z."/>
            <person name="Wu L."/>
            <person name="Kumar M."/>
            <person name="Stam H."/>
            <person name="van den Berg M.A."/>
            <person name="Pel H.J."/>
        </authorList>
    </citation>
    <scope>NUCLEOTIDE SEQUENCE [LARGE SCALE GENOMIC DNA]</scope>
    <source>
        <strain evidence="1 2">CBS 393.64</strain>
    </source>
</reference>
<dbReference type="AlphaFoldDB" id="A0A0F4YXV7"/>